<dbReference type="OrthoDB" id="286647at2"/>
<dbReference type="AlphaFoldDB" id="A0A5B9WCW0"/>
<keyword evidence="1" id="KW-0472">Membrane</keyword>
<keyword evidence="1" id="KW-1133">Transmembrane helix</keyword>
<dbReference type="RefSeq" id="WP_148597591.1">
    <property type="nucleotide sequence ID" value="NZ_CP042997.1"/>
</dbReference>
<accession>A0A5B9WCW0</accession>
<evidence type="ECO:0000313" key="2">
    <source>
        <dbReference type="EMBL" id="QEH38114.1"/>
    </source>
</evidence>
<dbReference type="KEGG" id="agv:OJF2_67120"/>
<name>A0A5B9WCW0_9BACT</name>
<proteinExistence type="predicted"/>
<feature type="transmembrane region" description="Helical" evidence="1">
    <location>
        <begin position="9"/>
        <end position="29"/>
    </location>
</feature>
<feature type="transmembrane region" description="Helical" evidence="1">
    <location>
        <begin position="35"/>
        <end position="59"/>
    </location>
</feature>
<dbReference type="Proteomes" id="UP000324233">
    <property type="component" value="Chromosome"/>
</dbReference>
<protein>
    <submittedName>
        <fullName evidence="2">Uncharacterized protein</fullName>
    </submittedName>
</protein>
<evidence type="ECO:0000313" key="3">
    <source>
        <dbReference type="Proteomes" id="UP000324233"/>
    </source>
</evidence>
<reference evidence="2 3" key="1">
    <citation type="submission" date="2019-08" db="EMBL/GenBank/DDBJ databases">
        <title>Deep-cultivation of Planctomycetes and their phenomic and genomic characterization uncovers novel biology.</title>
        <authorList>
            <person name="Wiegand S."/>
            <person name="Jogler M."/>
            <person name="Boedeker C."/>
            <person name="Pinto D."/>
            <person name="Vollmers J."/>
            <person name="Rivas-Marin E."/>
            <person name="Kohn T."/>
            <person name="Peeters S.H."/>
            <person name="Heuer A."/>
            <person name="Rast P."/>
            <person name="Oberbeckmann S."/>
            <person name="Bunk B."/>
            <person name="Jeske O."/>
            <person name="Meyerdierks A."/>
            <person name="Storesund J.E."/>
            <person name="Kallscheuer N."/>
            <person name="Luecker S."/>
            <person name="Lage O.M."/>
            <person name="Pohl T."/>
            <person name="Merkel B.J."/>
            <person name="Hornburger P."/>
            <person name="Mueller R.-W."/>
            <person name="Bruemmer F."/>
            <person name="Labrenz M."/>
            <person name="Spormann A.M."/>
            <person name="Op den Camp H."/>
            <person name="Overmann J."/>
            <person name="Amann R."/>
            <person name="Jetten M.S.M."/>
            <person name="Mascher T."/>
            <person name="Medema M.H."/>
            <person name="Devos D.P."/>
            <person name="Kaster A.-K."/>
            <person name="Ovreas L."/>
            <person name="Rohde M."/>
            <person name="Galperin M.Y."/>
            <person name="Jogler C."/>
        </authorList>
    </citation>
    <scope>NUCLEOTIDE SEQUENCE [LARGE SCALE GENOMIC DNA]</scope>
    <source>
        <strain evidence="2 3">OJF2</strain>
    </source>
</reference>
<keyword evidence="3" id="KW-1185">Reference proteome</keyword>
<evidence type="ECO:0000256" key="1">
    <source>
        <dbReference type="SAM" id="Phobius"/>
    </source>
</evidence>
<keyword evidence="1" id="KW-0812">Transmembrane</keyword>
<organism evidence="2 3">
    <name type="scientific">Aquisphaera giovannonii</name>
    <dbReference type="NCBI Taxonomy" id="406548"/>
    <lineage>
        <taxon>Bacteria</taxon>
        <taxon>Pseudomonadati</taxon>
        <taxon>Planctomycetota</taxon>
        <taxon>Planctomycetia</taxon>
        <taxon>Isosphaerales</taxon>
        <taxon>Isosphaeraceae</taxon>
        <taxon>Aquisphaera</taxon>
    </lineage>
</organism>
<gene>
    <name evidence="2" type="ORF">OJF2_67120</name>
</gene>
<dbReference type="EMBL" id="CP042997">
    <property type="protein sequence ID" value="QEH38114.1"/>
    <property type="molecule type" value="Genomic_DNA"/>
</dbReference>
<sequence>MGDIRSRPLIVLKGLLFLAMSVLAGVLLVAESPRWQTAALAGVLAWASARSYYFLFYVLHAYVDPSLRYAGIGAMLSNLMGRRGGGA</sequence>